<dbReference type="GO" id="GO:0009244">
    <property type="term" value="P:lipopolysaccharide core region biosynthetic process"/>
    <property type="evidence" value="ECO:0007669"/>
    <property type="project" value="TreeGrafter"/>
</dbReference>
<comment type="catalytic activity">
    <reaction evidence="13">
        <text>a lipid A disaccharide + ATP = a lipid IVA + ADP + H(+)</text>
        <dbReference type="Rhea" id="RHEA:67840"/>
        <dbReference type="ChEBI" id="CHEBI:15378"/>
        <dbReference type="ChEBI" id="CHEBI:30616"/>
        <dbReference type="ChEBI" id="CHEBI:176343"/>
        <dbReference type="ChEBI" id="CHEBI:176425"/>
        <dbReference type="ChEBI" id="CHEBI:456216"/>
        <dbReference type="EC" id="2.7.1.130"/>
    </reaction>
</comment>
<comment type="pathway">
    <text evidence="2 13">Glycolipid biosynthesis; lipid IV(A) biosynthesis; lipid IV(A) from (3R)-3-hydroxytetradecanoyl-[acyl-carrier-protein] and UDP-N-acetyl-alpha-D-glucosamine: step 6/6.</text>
</comment>
<keyword evidence="10 13" id="KW-0067">ATP-binding</keyword>
<dbReference type="Pfam" id="PF02606">
    <property type="entry name" value="LpxK"/>
    <property type="match status" value="1"/>
</dbReference>
<dbReference type="GO" id="GO:0009029">
    <property type="term" value="F:lipid-A 4'-kinase activity"/>
    <property type="evidence" value="ECO:0007669"/>
    <property type="project" value="UniProtKB-UniRule"/>
</dbReference>
<protein>
    <recommendedName>
        <fullName evidence="4 13">Tetraacyldisaccharide 4'-kinase</fullName>
        <ecNumber evidence="3 13">2.7.1.130</ecNumber>
    </recommendedName>
    <alternativeName>
        <fullName evidence="12 13">Lipid A 4'-kinase</fullName>
    </alternativeName>
</protein>
<keyword evidence="6 13" id="KW-0441">Lipid A biosynthesis</keyword>
<evidence type="ECO:0000256" key="12">
    <source>
        <dbReference type="ARBA" id="ARBA00029757"/>
    </source>
</evidence>
<dbReference type="GO" id="GO:0005886">
    <property type="term" value="C:plasma membrane"/>
    <property type="evidence" value="ECO:0007669"/>
    <property type="project" value="TreeGrafter"/>
</dbReference>
<dbReference type="PANTHER" id="PTHR42724:SF1">
    <property type="entry name" value="TETRAACYLDISACCHARIDE 4'-KINASE, MITOCHONDRIAL-RELATED"/>
    <property type="match status" value="1"/>
</dbReference>
<dbReference type="PANTHER" id="PTHR42724">
    <property type="entry name" value="TETRAACYLDISACCHARIDE 4'-KINASE"/>
    <property type="match status" value="1"/>
</dbReference>
<dbReference type="InterPro" id="IPR003758">
    <property type="entry name" value="LpxK"/>
</dbReference>
<dbReference type="NCBIfam" id="TIGR00682">
    <property type="entry name" value="lpxK"/>
    <property type="match status" value="1"/>
</dbReference>
<evidence type="ECO:0000256" key="2">
    <source>
        <dbReference type="ARBA" id="ARBA00004870"/>
    </source>
</evidence>
<comment type="function">
    <text evidence="1 13">Transfers the gamma-phosphate of ATP to the 4'-position of a tetraacyldisaccharide 1-phosphate intermediate (termed DS-1-P) to form tetraacyldisaccharide 1,4'-bis-phosphate (lipid IVA).</text>
</comment>
<dbReference type="EC" id="2.7.1.130" evidence="3 13"/>
<name>A0A9D6LAS2_UNCEI</name>
<evidence type="ECO:0000256" key="5">
    <source>
        <dbReference type="ARBA" id="ARBA00022516"/>
    </source>
</evidence>
<evidence type="ECO:0000256" key="6">
    <source>
        <dbReference type="ARBA" id="ARBA00022556"/>
    </source>
</evidence>
<dbReference type="EMBL" id="JACQAY010000230">
    <property type="protein sequence ID" value="MBI3540017.1"/>
    <property type="molecule type" value="Genomic_DNA"/>
</dbReference>
<evidence type="ECO:0000256" key="1">
    <source>
        <dbReference type="ARBA" id="ARBA00002274"/>
    </source>
</evidence>
<evidence type="ECO:0000256" key="7">
    <source>
        <dbReference type="ARBA" id="ARBA00022679"/>
    </source>
</evidence>
<evidence type="ECO:0000256" key="3">
    <source>
        <dbReference type="ARBA" id="ARBA00012071"/>
    </source>
</evidence>
<keyword evidence="8 13" id="KW-0547">Nucleotide-binding</keyword>
<keyword evidence="9 13" id="KW-0418">Kinase</keyword>
<dbReference type="HAMAP" id="MF_00409">
    <property type="entry name" value="LpxK"/>
    <property type="match status" value="1"/>
</dbReference>
<dbReference type="GO" id="GO:0009245">
    <property type="term" value="P:lipid A biosynthetic process"/>
    <property type="evidence" value="ECO:0007669"/>
    <property type="project" value="UniProtKB-UniRule"/>
</dbReference>
<keyword evidence="11 13" id="KW-0443">Lipid metabolism</keyword>
<organism evidence="14 15">
    <name type="scientific">Eiseniibacteriota bacterium</name>
    <dbReference type="NCBI Taxonomy" id="2212470"/>
    <lineage>
        <taxon>Bacteria</taxon>
        <taxon>Candidatus Eiseniibacteriota</taxon>
    </lineage>
</organism>
<evidence type="ECO:0000313" key="14">
    <source>
        <dbReference type="EMBL" id="MBI3540017.1"/>
    </source>
</evidence>
<dbReference type="AlphaFoldDB" id="A0A9D6LAS2"/>
<keyword evidence="5 13" id="KW-0444">Lipid biosynthesis</keyword>
<reference evidence="14" key="1">
    <citation type="submission" date="2020-07" db="EMBL/GenBank/DDBJ databases">
        <title>Huge and variable diversity of episymbiotic CPR bacteria and DPANN archaea in groundwater ecosystems.</title>
        <authorList>
            <person name="He C.Y."/>
            <person name="Keren R."/>
            <person name="Whittaker M."/>
            <person name="Farag I.F."/>
            <person name="Doudna J."/>
            <person name="Cate J.H.D."/>
            <person name="Banfield J.F."/>
        </authorList>
    </citation>
    <scope>NUCLEOTIDE SEQUENCE</scope>
    <source>
        <strain evidence="14">NC_groundwater_928_Pr1_S-0.2um_72_17</strain>
    </source>
</reference>
<dbReference type="SUPFAM" id="SSF52540">
    <property type="entry name" value="P-loop containing nucleoside triphosphate hydrolases"/>
    <property type="match status" value="1"/>
</dbReference>
<sequence length="321" mass="34500">MSTTSPAARAGASLFAAAWEARRRGYARGWLRPRRVPARVVSIGNLTVGGTGKTTLALHLVRLARARGLRATVVARDYRPGPAGRADESLLYARAFGAETIFTGRRKTELAARAAAAGWSPIVIDDGFSTWSLERDLDIVLLDARDLWGGGALLPAGRLREPRRALQRAEVVVISRLAAGEDPAPWMDEARRYAPAALIAAGRHRVAGVRRLDGSAAAGGGRVRVVTATGNPDAVAASAKEAGLDVAALARYRDHHWFTAAEAERERRLARDAGATLLMTAKDGVRWPAPADPDVRVLEVEWAWVANGEAVERLAFEEDAR</sequence>
<gene>
    <name evidence="13 14" type="primary">lpxK</name>
    <name evidence="14" type="ORF">HY076_07070</name>
</gene>
<feature type="binding site" evidence="13">
    <location>
        <begin position="47"/>
        <end position="54"/>
    </location>
    <ligand>
        <name>ATP</name>
        <dbReference type="ChEBI" id="CHEBI:30616"/>
    </ligand>
</feature>
<evidence type="ECO:0000256" key="11">
    <source>
        <dbReference type="ARBA" id="ARBA00023098"/>
    </source>
</evidence>
<comment type="caution">
    <text evidence="14">The sequence shown here is derived from an EMBL/GenBank/DDBJ whole genome shotgun (WGS) entry which is preliminary data.</text>
</comment>
<evidence type="ECO:0000256" key="8">
    <source>
        <dbReference type="ARBA" id="ARBA00022741"/>
    </source>
</evidence>
<evidence type="ECO:0000313" key="15">
    <source>
        <dbReference type="Proteomes" id="UP000807850"/>
    </source>
</evidence>
<dbReference type="GO" id="GO:0005524">
    <property type="term" value="F:ATP binding"/>
    <property type="evidence" value="ECO:0007669"/>
    <property type="project" value="UniProtKB-UniRule"/>
</dbReference>
<evidence type="ECO:0000256" key="9">
    <source>
        <dbReference type="ARBA" id="ARBA00022777"/>
    </source>
</evidence>
<dbReference type="Proteomes" id="UP000807850">
    <property type="component" value="Unassembled WGS sequence"/>
</dbReference>
<keyword evidence="7 13" id="KW-0808">Transferase</keyword>
<proteinExistence type="inferred from homology"/>
<comment type="similarity">
    <text evidence="13">Belongs to the LpxK family.</text>
</comment>
<dbReference type="InterPro" id="IPR027417">
    <property type="entry name" value="P-loop_NTPase"/>
</dbReference>
<accession>A0A9D6LAS2</accession>
<evidence type="ECO:0000256" key="10">
    <source>
        <dbReference type="ARBA" id="ARBA00022840"/>
    </source>
</evidence>
<evidence type="ECO:0000256" key="4">
    <source>
        <dbReference type="ARBA" id="ARBA00016436"/>
    </source>
</evidence>
<evidence type="ECO:0000256" key="13">
    <source>
        <dbReference type="HAMAP-Rule" id="MF_00409"/>
    </source>
</evidence>